<dbReference type="EMBL" id="MU277194">
    <property type="protein sequence ID" value="KAI0065984.1"/>
    <property type="molecule type" value="Genomic_DNA"/>
</dbReference>
<evidence type="ECO:0000313" key="1">
    <source>
        <dbReference type="EMBL" id="KAI0065984.1"/>
    </source>
</evidence>
<dbReference type="Proteomes" id="UP000814140">
    <property type="component" value="Unassembled WGS sequence"/>
</dbReference>
<comment type="caution">
    <text evidence="1">The sequence shown here is derived from an EMBL/GenBank/DDBJ whole genome shotgun (WGS) entry which is preliminary data.</text>
</comment>
<name>A0ACB8TBZ0_9AGAM</name>
<proteinExistence type="predicted"/>
<gene>
    <name evidence="1" type="ORF">BV25DRAFT_1913396</name>
</gene>
<reference evidence="1" key="1">
    <citation type="submission" date="2021-03" db="EMBL/GenBank/DDBJ databases">
        <authorList>
            <consortium name="DOE Joint Genome Institute"/>
            <person name="Ahrendt S."/>
            <person name="Looney B.P."/>
            <person name="Miyauchi S."/>
            <person name="Morin E."/>
            <person name="Drula E."/>
            <person name="Courty P.E."/>
            <person name="Chicoki N."/>
            <person name="Fauchery L."/>
            <person name="Kohler A."/>
            <person name="Kuo A."/>
            <person name="Labutti K."/>
            <person name="Pangilinan J."/>
            <person name="Lipzen A."/>
            <person name="Riley R."/>
            <person name="Andreopoulos W."/>
            <person name="He G."/>
            <person name="Johnson J."/>
            <person name="Barry K.W."/>
            <person name="Grigoriev I.V."/>
            <person name="Nagy L."/>
            <person name="Hibbett D."/>
            <person name="Henrissat B."/>
            <person name="Matheny P.B."/>
            <person name="Labbe J."/>
            <person name="Martin F."/>
        </authorList>
    </citation>
    <scope>NUCLEOTIDE SEQUENCE</scope>
    <source>
        <strain evidence="1">HHB10654</strain>
    </source>
</reference>
<protein>
    <submittedName>
        <fullName evidence="1">MFS general substrate transporter</fullName>
    </submittedName>
</protein>
<keyword evidence="2" id="KW-1185">Reference proteome</keyword>
<reference evidence="1" key="2">
    <citation type="journal article" date="2022" name="New Phytol.">
        <title>Evolutionary transition to the ectomycorrhizal habit in the genomes of a hyperdiverse lineage of mushroom-forming fungi.</title>
        <authorList>
            <person name="Looney B."/>
            <person name="Miyauchi S."/>
            <person name="Morin E."/>
            <person name="Drula E."/>
            <person name="Courty P.E."/>
            <person name="Kohler A."/>
            <person name="Kuo A."/>
            <person name="LaButti K."/>
            <person name="Pangilinan J."/>
            <person name="Lipzen A."/>
            <person name="Riley R."/>
            <person name="Andreopoulos W."/>
            <person name="He G."/>
            <person name="Johnson J."/>
            <person name="Nolan M."/>
            <person name="Tritt A."/>
            <person name="Barry K.W."/>
            <person name="Grigoriev I.V."/>
            <person name="Nagy L.G."/>
            <person name="Hibbett D."/>
            <person name="Henrissat B."/>
            <person name="Matheny P.B."/>
            <person name="Labbe J."/>
            <person name="Martin F.M."/>
        </authorList>
    </citation>
    <scope>NUCLEOTIDE SEQUENCE</scope>
    <source>
        <strain evidence="1">HHB10654</strain>
    </source>
</reference>
<evidence type="ECO:0000313" key="2">
    <source>
        <dbReference type="Proteomes" id="UP000814140"/>
    </source>
</evidence>
<accession>A0ACB8TBZ0</accession>
<organism evidence="1 2">
    <name type="scientific">Artomyces pyxidatus</name>
    <dbReference type="NCBI Taxonomy" id="48021"/>
    <lineage>
        <taxon>Eukaryota</taxon>
        <taxon>Fungi</taxon>
        <taxon>Dikarya</taxon>
        <taxon>Basidiomycota</taxon>
        <taxon>Agaricomycotina</taxon>
        <taxon>Agaricomycetes</taxon>
        <taxon>Russulales</taxon>
        <taxon>Auriscalpiaceae</taxon>
        <taxon>Artomyces</taxon>
    </lineage>
</organism>
<sequence>MSEDKTLNQEKRLHGVTIEAKEVDIGATLVAGESVVLDPAESLRIRKRIDKHVMPLMCLLFFFQQIGQATLGYSAILGIQSSTHLTAGQYNWLGTIYFIGYTVFMYPQNLALQRYPVGKWMSLNVFVWGIALTCQAACTSFTGLFALRLVLGICEGSTVAGFMITNSMFWTREEQLSRLGYWYVMGGVAQIVGGLVSFASLHIHTKNFQPWQWFLVITGVLTLLTAVAYYFLYPDSPTNAWFLTKDERVKAIQRVKENQTGIENKHFKKDQFIETLTDSKTWFMGVYSLCCGLTAYGLAFQRQIIVSSIGFSDMQTSLLGCVDGLVQIVSILTAVQLASRIRNSRAWFAMGYYIPNILGAFLVNFLPWDNKIGLLFSVWLAEMNNASFVLFLVWIGQITAGHTKKVTTNAIMFITSGGGGAFIQFLWQAKYRPRNRVPWIVTGVFYALCVCSLFATRVIIDLRNKRRDADSHGDTYEDLYVVKLDEDGKTVEVKVDKNLADLTDIQNQDFRYTL</sequence>